<evidence type="ECO:0000313" key="1">
    <source>
        <dbReference type="EMBL" id="KAL0926589.1"/>
    </source>
</evidence>
<protein>
    <submittedName>
        <fullName evidence="1">Uncharacterized protein</fullName>
    </submittedName>
</protein>
<dbReference type="AlphaFoldDB" id="A0ABD0VNB4"/>
<evidence type="ECO:0000313" key="2">
    <source>
        <dbReference type="Proteomes" id="UP001552299"/>
    </source>
</evidence>
<dbReference type="EMBL" id="JANQDX010000003">
    <property type="protein sequence ID" value="KAL0926589.1"/>
    <property type="molecule type" value="Genomic_DNA"/>
</dbReference>
<name>A0ABD0VNB4_DENTH</name>
<accession>A0ABD0VNB4</accession>
<comment type="caution">
    <text evidence="1">The sequence shown here is derived from an EMBL/GenBank/DDBJ whole genome shotgun (WGS) entry which is preliminary data.</text>
</comment>
<dbReference type="Proteomes" id="UP001552299">
    <property type="component" value="Unassembled WGS sequence"/>
</dbReference>
<organism evidence="1 2">
    <name type="scientific">Dendrobium thyrsiflorum</name>
    <name type="common">Pinecone-like raceme dendrobium</name>
    <name type="synonym">Orchid</name>
    <dbReference type="NCBI Taxonomy" id="117978"/>
    <lineage>
        <taxon>Eukaryota</taxon>
        <taxon>Viridiplantae</taxon>
        <taxon>Streptophyta</taxon>
        <taxon>Embryophyta</taxon>
        <taxon>Tracheophyta</taxon>
        <taxon>Spermatophyta</taxon>
        <taxon>Magnoliopsida</taxon>
        <taxon>Liliopsida</taxon>
        <taxon>Asparagales</taxon>
        <taxon>Orchidaceae</taxon>
        <taxon>Epidendroideae</taxon>
        <taxon>Malaxideae</taxon>
        <taxon>Dendrobiinae</taxon>
        <taxon>Dendrobium</taxon>
    </lineage>
</organism>
<gene>
    <name evidence="1" type="ORF">M5K25_002828</name>
</gene>
<proteinExistence type="predicted"/>
<keyword evidence="2" id="KW-1185">Reference proteome</keyword>
<sequence length="208" mass="23753">MAMEKAKELVSSSPVLFFRSDSYQNCSEHDSGLMAPKKVDALEEKLKGEVDQLKFEVEEQISTMEGRFSNLEDMMKKILELHIQPTTSEVRALVHGQRSRGNPNISTMGDDPEVEILGDRKNMPPLKPITRREMGEGYGMRRNWEEEMRRADFEEEDIYEGGVKTYCDACKDVGEFLLQLGAKYKMVELDVESEFGTLVNVFKVEIGI</sequence>
<reference evidence="1 2" key="1">
    <citation type="journal article" date="2024" name="Plant Biotechnol. J.">
        <title>Dendrobium thyrsiflorum genome and its molecular insights into genes involved in important horticultural traits.</title>
        <authorList>
            <person name="Chen B."/>
            <person name="Wang J.Y."/>
            <person name="Zheng P.J."/>
            <person name="Li K.L."/>
            <person name="Liang Y.M."/>
            <person name="Chen X.F."/>
            <person name="Zhang C."/>
            <person name="Zhao X."/>
            <person name="He X."/>
            <person name="Zhang G.Q."/>
            <person name="Liu Z.J."/>
            <person name="Xu Q."/>
        </authorList>
    </citation>
    <scope>NUCLEOTIDE SEQUENCE [LARGE SCALE GENOMIC DNA]</scope>
    <source>
        <strain evidence="1">GZMU011</strain>
    </source>
</reference>